<keyword evidence="2" id="KW-0812">Transmembrane</keyword>
<evidence type="ECO:0000313" key="4">
    <source>
        <dbReference type="Proteomes" id="UP001175226"/>
    </source>
</evidence>
<organism evidence="3 4">
    <name type="scientific">Armillaria borealis</name>
    <dbReference type="NCBI Taxonomy" id="47425"/>
    <lineage>
        <taxon>Eukaryota</taxon>
        <taxon>Fungi</taxon>
        <taxon>Dikarya</taxon>
        <taxon>Basidiomycota</taxon>
        <taxon>Agaricomycotina</taxon>
        <taxon>Agaricomycetes</taxon>
        <taxon>Agaricomycetidae</taxon>
        <taxon>Agaricales</taxon>
        <taxon>Marasmiineae</taxon>
        <taxon>Physalacriaceae</taxon>
        <taxon>Armillaria</taxon>
    </lineage>
</organism>
<keyword evidence="2" id="KW-0472">Membrane</keyword>
<evidence type="ECO:0000313" key="3">
    <source>
        <dbReference type="EMBL" id="KAK0447536.1"/>
    </source>
</evidence>
<evidence type="ECO:0008006" key="5">
    <source>
        <dbReference type="Google" id="ProtNLM"/>
    </source>
</evidence>
<keyword evidence="2" id="KW-1133">Transmembrane helix</keyword>
<evidence type="ECO:0000256" key="2">
    <source>
        <dbReference type="SAM" id="Phobius"/>
    </source>
</evidence>
<reference evidence="3" key="1">
    <citation type="submission" date="2023-06" db="EMBL/GenBank/DDBJ databases">
        <authorList>
            <consortium name="Lawrence Berkeley National Laboratory"/>
            <person name="Ahrendt S."/>
            <person name="Sahu N."/>
            <person name="Indic B."/>
            <person name="Wong-Bajracharya J."/>
            <person name="Merenyi Z."/>
            <person name="Ke H.-M."/>
            <person name="Monk M."/>
            <person name="Kocsube S."/>
            <person name="Drula E."/>
            <person name="Lipzen A."/>
            <person name="Balint B."/>
            <person name="Henrissat B."/>
            <person name="Andreopoulos B."/>
            <person name="Martin F.M."/>
            <person name="Harder C.B."/>
            <person name="Rigling D."/>
            <person name="Ford K.L."/>
            <person name="Foster G.D."/>
            <person name="Pangilinan J."/>
            <person name="Papanicolaou A."/>
            <person name="Barry K."/>
            <person name="LaButti K."/>
            <person name="Viragh M."/>
            <person name="Koriabine M."/>
            <person name="Yan M."/>
            <person name="Riley R."/>
            <person name="Champramary S."/>
            <person name="Plett K.L."/>
            <person name="Tsai I.J."/>
            <person name="Slot J."/>
            <person name="Sipos G."/>
            <person name="Plett J."/>
            <person name="Nagy L.G."/>
            <person name="Grigoriev I.V."/>
        </authorList>
    </citation>
    <scope>NUCLEOTIDE SEQUENCE</scope>
    <source>
        <strain evidence="3">FPL87.14</strain>
    </source>
</reference>
<feature type="compositionally biased region" description="Acidic residues" evidence="1">
    <location>
        <begin position="190"/>
        <end position="201"/>
    </location>
</feature>
<dbReference type="Proteomes" id="UP001175226">
    <property type="component" value="Unassembled WGS sequence"/>
</dbReference>
<protein>
    <recommendedName>
        <fullName evidence="5">Heterokaryon incompatibility domain-containing protein</fullName>
    </recommendedName>
</protein>
<sequence length="759" mass="86555">MAENRCRSAARADRILQLLPSYYQCRRNKIRGISEGAVFEHAVTTPFRGFSKVWFLIGVGISISVATKKNVMNPGLHNRRRSAREDHIPSRSKVSSPPKILLADQGLYRRTIRSDPSQVVILRLLIPSACGLHFIAAGNISLSTIALMLALARPNTIIIRLAAQPVVNTFRSDGWKSLAQNKGESHNISEDESEYYNDEDSSSSGYSTEEEYDPRAVTLSANTEIGKEESSIPVLRQRSYTGTDKTVIPSSLANTPCADLGVDGVLDKLNITLGTSYPLDSVISVLSSYVAQGLDFGTTYAYLRHYWSRRDIPTIEHRLRTNERNDSETRRNAVVDNRVTKTNISPRRIWDLYANRVVPQWVVRKRPVGVSHAWMSDEERMDVMTPINGYEWPVPIPKDANLDLIRIELLNLGAQYVWLDVLCLRQNYAIRDDYHEEDLRKERLRVEEWKLDVPTIGWVYDEADVVCYFSGLGRPLNLKHGDFESDRCWFNRAWTVQETSTHLGLAIAGQVRGHIMEEDMQIMLSQKLESLEAARFYRTTINVLSQMQHRMATNPVDKVAGLIYLLNMESIPIYDMKQSEEEAWAVLVDDMRPRSRADLFFYFPEPGNGNKCWRPSWEQVMTQKFHFRYESMKLEGVRRMEENDVDWFDGLRIDSVQVCGLADASSTGDLRRGQLFVKIGIKAPHAFEIVADHEYSIPDGSYTLLGSHRGTSMRLIFAVGRLRQDGKFEKLSVFTMTDPREIVFWSLGVETYGVKTVLC</sequence>
<comment type="caution">
    <text evidence="3">The sequence shown here is derived from an EMBL/GenBank/DDBJ whole genome shotgun (WGS) entry which is preliminary data.</text>
</comment>
<dbReference type="EMBL" id="JAUEPT010000011">
    <property type="protein sequence ID" value="KAK0447536.1"/>
    <property type="molecule type" value="Genomic_DNA"/>
</dbReference>
<proteinExistence type="predicted"/>
<accession>A0AA39JTI8</accession>
<gene>
    <name evidence="3" type="ORF">EV421DRAFT_1900916</name>
</gene>
<name>A0AA39JTI8_9AGAR</name>
<feature type="region of interest" description="Disordered" evidence="1">
    <location>
        <begin position="181"/>
        <end position="214"/>
    </location>
</feature>
<keyword evidence="4" id="KW-1185">Reference proteome</keyword>
<dbReference type="AlphaFoldDB" id="A0AA39JTI8"/>
<evidence type="ECO:0000256" key="1">
    <source>
        <dbReference type="SAM" id="MobiDB-lite"/>
    </source>
</evidence>
<feature type="transmembrane region" description="Helical" evidence="2">
    <location>
        <begin position="120"/>
        <end position="151"/>
    </location>
</feature>